<dbReference type="InterPro" id="IPR022002">
    <property type="entry name" value="ChsH2_Znr"/>
</dbReference>
<dbReference type="PANTHER" id="PTHR34075:SF5">
    <property type="entry name" value="BLR3430 PROTEIN"/>
    <property type="match status" value="1"/>
</dbReference>
<dbReference type="InterPro" id="IPR002878">
    <property type="entry name" value="ChsH2_C"/>
</dbReference>
<dbReference type="PANTHER" id="PTHR34075">
    <property type="entry name" value="BLR3430 PROTEIN"/>
    <property type="match status" value="1"/>
</dbReference>
<name>A0ABP3RJU1_9ACTN</name>
<feature type="domain" description="ChsH2 C-terminal OB-fold" evidence="1">
    <location>
        <begin position="57"/>
        <end position="124"/>
    </location>
</feature>
<reference evidence="4" key="1">
    <citation type="journal article" date="2019" name="Int. J. Syst. Evol. Microbiol.">
        <title>The Global Catalogue of Microorganisms (GCM) 10K type strain sequencing project: providing services to taxonomists for standard genome sequencing and annotation.</title>
        <authorList>
            <consortium name="The Broad Institute Genomics Platform"/>
            <consortium name="The Broad Institute Genome Sequencing Center for Infectious Disease"/>
            <person name="Wu L."/>
            <person name="Ma J."/>
        </authorList>
    </citation>
    <scope>NUCLEOTIDE SEQUENCE [LARGE SCALE GENOMIC DNA]</scope>
    <source>
        <strain evidence="4">JCM 10671</strain>
    </source>
</reference>
<comment type="caution">
    <text evidence="3">The sequence shown here is derived from an EMBL/GenBank/DDBJ whole genome shotgun (WGS) entry which is preliminary data.</text>
</comment>
<dbReference type="InterPro" id="IPR052513">
    <property type="entry name" value="Thioester_dehydratase-like"/>
</dbReference>
<dbReference type="InterPro" id="IPR012340">
    <property type="entry name" value="NA-bd_OB-fold"/>
</dbReference>
<dbReference type="Pfam" id="PF01796">
    <property type="entry name" value="OB_ChsH2_C"/>
    <property type="match status" value="1"/>
</dbReference>
<dbReference type="Pfam" id="PF12172">
    <property type="entry name" value="zf-ChsH2"/>
    <property type="match status" value="1"/>
</dbReference>
<proteinExistence type="predicted"/>
<sequence>MSTRYLPTGWTLPAITPWNRPFFTAAQLLIQVCTSCEGAQHPPLDFCHRCQGHDLDYRAAAGTGVIDNFSVVHHAGSAMLKDVLPYNVVLVELSDFPGLLVLGNVVDEDWHERLQVGAEVRVEFAEVTDPDTGELLALPQWRLS</sequence>
<keyword evidence="4" id="KW-1185">Reference proteome</keyword>
<organism evidence="3 4">
    <name type="scientific">Sporichthya brevicatena</name>
    <dbReference type="NCBI Taxonomy" id="171442"/>
    <lineage>
        <taxon>Bacteria</taxon>
        <taxon>Bacillati</taxon>
        <taxon>Actinomycetota</taxon>
        <taxon>Actinomycetes</taxon>
        <taxon>Sporichthyales</taxon>
        <taxon>Sporichthyaceae</taxon>
        <taxon>Sporichthya</taxon>
    </lineage>
</organism>
<dbReference type="SUPFAM" id="SSF50249">
    <property type="entry name" value="Nucleic acid-binding proteins"/>
    <property type="match status" value="1"/>
</dbReference>
<dbReference type="Proteomes" id="UP001500957">
    <property type="component" value="Unassembled WGS sequence"/>
</dbReference>
<protein>
    <recommendedName>
        <fullName evidence="5">DNA-binding protein</fullName>
    </recommendedName>
</protein>
<feature type="domain" description="ChsH2 rubredoxin-like zinc ribbon" evidence="2">
    <location>
        <begin position="28"/>
        <end position="56"/>
    </location>
</feature>
<accession>A0ABP3RJU1</accession>
<evidence type="ECO:0000259" key="2">
    <source>
        <dbReference type="Pfam" id="PF12172"/>
    </source>
</evidence>
<evidence type="ECO:0000313" key="3">
    <source>
        <dbReference type="EMBL" id="GAA0611940.1"/>
    </source>
</evidence>
<evidence type="ECO:0000259" key="1">
    <source>
        <dbReference type="Pfam" id="PF01796"/>
    </source>
</evidence>
<dbReference type="EMBL" id="BAAAHE010000008">
    <property type="protein sequence ID" value="GAA0611940.1"/>
    <property type="molecule type" value="Genomic_DNA"/>
</dbReference>
<evidence type="ECO:0000313" key="4">
    <source>
        <dbReference type="Proteomes" id="UP001500957"/>
    </source>
</evidence>
<gene>
    <name evidence="3" type="ORF">GCM10009547_12470</name>
</gene>
<evidence type="ECO:0008006" key="5">
    <source>
        <dbReference type="Google" id="ProtNLM"/>
    </source>
</evidence>